<evidence type="ECO:0000256" key="2">
    <source>
        <dbReference type="ARBA" id="ARBA00005464"/>
    </source>
</evidence>
<evidence type="ECO:0000256" key="6">
    <source>
        <dbReference type="ARBA" id="ARBA00023110"/>
    </source>
</evidence>
<dbReference type="Gene3D" id="3.30.70.1050">
    <property type="entry name" value="Trigger factor ribosome-binding domain"/>
    <property type="match status" value="1"/>
</dbReference>
<dbReference type="InterPro" id="IPR037041">
    <property type="entry name" value="Trigger_fac_C_sf"/>
</dbReference>
<comment type="catalytic activity">
    <reaction evidence="1 11">
        <text>[protein]-peptidylproline (omega=180) = [protein]-peptidylproline (omega=0)</text>
        <dbReference type="Rhea" id="RHEA:16237"/>
        <dbReference type="Rhea" id="RHEA-COMP:10747"/>
        <dbReference type="Rhea" id="RHEA-COMP:10748"/>
        <dbReference type="ChEBI" id="CHEBI:83833"/>
        <dbReference type="ChEBI" id="CHEBI:83834"/>
        <dbReference type="EC" id="5.2.1.8"/>
    </reaction>
</comment>
<gene>
    <name evidence="11 15" type="primary">tig</name>
    <name evidence="15" type="ORF">CC99x_00813</name>
    <name evidence="16" type="ORF">CC99x_008295</name>
</gene>
<dbReference type="InterPro" id="IPR008880">
    <property type="entry name" value="Trigger_fac_C"/>
</dbReference>
<dbReference type="InterPro" id="IPR036611">
    <property type="entry name" value="Trigger_fac_ribosome-bd_sf"/>
</dbReference>
<dbReference type="Gene3D" id="1.10.3120.10">
    <property type="entry name" value="Trigger factor, C-terminal domain"/>
    <property type="match status" value="1"/>
</dbReference>
<comment type="caution">
    <text evidence="15">The sequence shown here is derived from an EMBL/GenBank/DDBJ whole genome shotgun (WGS) entry which is preliminary data.</text>
</comment>
<evidence type="ECO:0000256" key="1">
    <source>
        <dbReference type="ARBA" id="ARBA00000971"/>
    </source>
</evidence>
<dbReference type="SUPFAM" id="SSF109998">
    <property type="entry name" value="Triger factor/SurA peptide-binding domain-like"/>
    <property type="match status" value="1"/>
</dbReference>
<dbReference type="Pfam" id="PF00254">
    <property type="entry name" value="FKBP_C"/>
    <property type="match status" value="1"/>
</dbReference>
<dbReference type="OrthoDB" id="9767721at2"/>
<dbReference type="GO" id="GO:0051301">
    <property type="term" value="P:cell division"/>
    <property type="evidence" value="ECO:0007669"/>
    <property type="project" value="UniProtKB-KW"/>
</dbReference>
<organism evidence="15">
    <name type="scientific">Candidatus Berkiella cookevillensis</name>
    <dbReference type="NCBI Taxonomy" id="437022"/>
    <lineage>
        <taxon>Bacteria</taxon>
        <taxon>Pseudomonadati</taxon>
        <taxon>Pseudomonadota</taxon>
        <taxon>Gammaproteobacteria</taxon>
        <taxon>Candidatus Berkiellales</taxon>
        <taxon>Candidatus Berkiellaceae</taxon>
        <taxon>Candidatus Berkiella</taxon>
    </lineage>
</organism>
<dbReference type="SUPFAM" id="SSF54534">
    <property type="entry name" value="FKBP-like"/>
    <property type="match status" value="1"/>
</dbReference>
<dbReference type="InterPro" id="IPR001179">
    <property type="entry name" value="PPIase_FKBP_dom"/>
</dbReference>
<dbReference type="GO" id="GO:0044183">
    <property type="term" value="F:protein folding chaperone"/>
    <property type="evidence" value="ECO:0007669"/>
    <property type="project" value="TreeGrafter"/>
</dbReference>
<keyword evidence="8 11" id="KW-0413">Isomerase</keyword>
<comment type="function">
    <text evidence="11">Involved in protein export. Acts as a chaperone by maintaining the newly synthesized protein in an open conformation. Functions as a peptidyl-prolyl cis-trans isomerase.</text>
</comment>
<keyword evidence="6 11" id="KW-0697">Rotamase</keyword>
<dbReference type="Proteomes" id="UP000051494">
    <property type="component" value="Unassembled WGS sequence"/>
</dbReference>
<proteinExistence type="inferred from homology"/>
<feature type="domain" description="PPIase FKBP-type" evidence="12">
    <location>
        <begin position="156"/>
        <end position="233"/>
    </location>
</feature>
<dbReference type="GO" id="GO:0043022">
    <property type="term" value="F:ribosome binding"/>
    <property type="evidence" value="ECO:0007669"/>
    <property type="project" value="TreeGrafter"/>
</dbReference>
<dbReference type="HAMAP" id="MF_00303">
    <property type="entry name" value="Trigger_factor_Tig"/>
    <property type="match status" value="1"/>
</dbReference>
<evidence type="ECO:0000313" key="15">
    <source>
        <dbReference type="EMBL" id="KRG19289.1"/>
    </source>
</evidence>
<dbReference type="InterPro" id="IPR027304">
    <property type="entry name" value="Trigger_fact/SurA_dom_sf"/>
</dbReference>
<evidence type="ECO:0000256" key="5">
    <source>
        <dbReference type="ARBA" id="ARBA00022618"/>
    </source>
</evidence>
<reference evidence="15" key="1">
    <citation type="submission" date="2015-09" db="EMBL/GenBank/DDBJ databases">
        <title>Draft Genome Sequences of Two Novel Amoeba-resistant Intranuclear Bacteria, Candidatus Berkiella cookevillensis and Candidatus Berkiella aquae.</title>
        <authorList>
            <person name="Mehari Y.T."/>
            <person name="Arivett B.A."/>
            <person name="Farone A.L."/>
            <person name="Gunderson J.H."/>
            <person name="Farone M.B."/>
        </authorList>
    </citation>
    <scope>NUCLEOTIDE SEQUENCE [LARGE SCALE GENOMIC DNA]</scope>
    <source>
        <strain evidence="15">CC99</strain>
    </source>
</reference>
<evidence type="ECO:0000256" key="9">
    <source>
        <dbReference type="ARBA" id="ARBA00023306"/>
    </source>
</evidence>
<dbReference type="NCBIfam" id="TIGR00115">
    <property type="entry name" value="tig"/>
    <property type="match status" value="1"/>
</dbReference>
<dbReference type="PANTHER" id="PTHR30560:SF3">
    <property type="entry name" value="TRIGGER FACTOR-LIKE PROTEIN TIG, CHLOROPLASTIC"/>
    <property type="match status" value="1"/>
</dbReference>
<dbReference type="GO" id="GO:0005737">
    <property type="term" value="C:cytoplasm"/>
    <property type="evidence" value="ECO:0007669"/>
    <property type="project" value="UniProtKB-SubCell"/>
</dbReference>
<sequence length="427" mass="47878">MSVSVQSTSSLGRKVEATIPNQKLQTLLSNRITKLSKEVKLKGFRPGKVPVQVIQKQFGSSVRQEVIAELIEETLKETLVENKLTPAGQPVVEQIKDKEQEDLSFTVTFEIFPEIALADLSNVEINKKTATVTEADVDKMQEKLCRNLGSWQATDKAAQNGDRLVIDFTRKLDGAESDETQNNVKIELGHATTLPGLSEKLVGCKAGQTVEFDTKYPEKWAEEKAAGKAVKLNITVKEVQANEALTSATLAERLGLKADDTAALREKIKGRMEDEVNRTLFQGLQEDVLEILLKENNFDLPDVLVQQEKRAIHKESERKHEKAAQVLDDAEVNDSAIKRVKLGLLVNEIIKKYNVKADGKRLRKEVEYLAQEFPNPEEIVNIYFSNKQLLSSVERVVLLQQAIESLLKDMKLVEKSVSFDEVMNPEN</sequence>
<dbReference type="GO" id="GO:0003755">
    <property type="term" value="F:peptidyl-prolyl cis-trans isomerase activity"/>
    <property type="evidence" value="ECO:0007669"/>
    <property type="project" value="UniProtKB-UniRule"/>
</dbReference>
<evidence type="ECO:0000313" key="17">
    <source>
        <dbReference type="Proteomes" id="UP000051494"/>
    </source>
</evidence>
<dbReference type="PATRIC" id="fig|1590042.3.peg.834"/>
<feature type="domain" description="Trigger factor C-terminal" evidence="14">
    <location>
        <begin position="262"/>
        <end position="407"/>
    </location>
</feature>
<dbReference type="GO" id="GO:0015031">
    <property type="term" value="P:protein transport"/>
    <property type="evidence" value="ECO:0007669"/>
    <property type="project" value="UniProtKB-UniRule"/>
</dbReference>
<evidence type="ECO:0000259" key="12">
    <source>
        <dbReference type="Pfam" id="PF00254"/>
    </source>
</evidence>
<evidence type="ECO:0000256" key="3">
    <source>
        <dbReference type="ARBA" id="ARBA00013194"/>
    </source>
</evidence>
<dbReference type="Gene3D" id="3.10.50.40">
    <property type="match status" value="1"/>
</dbReference>
<feature type="domain" description="Trigger factor ribosome-binding bacterial" evidence="13">
    <location>
        <begin position="1"/>
        <end position="144"/>
    </location>
</feature>
<protein>
    <recommendedName>
        <fullName evidence="4 11">Trigger factor</fullName>
        <shortName evidence="11">TF</shortName>
        <ecNumber evidence="3 11">5.2.1.8</ecNumber>
    </recommendedName>
    <alternativeName>
        <fullName evidence="10 11">PPIase</fullName>
    </alternativeName>
</protein>
<evidence type="ECO:0000259" key="13">
    <source>
        <dbReference type="Pfam" id="PF05697"/>
    </source>
</evidence>
<name>A0A0Q9YI11_9GAMM</name>
<evidence type="ECO:0000259" key="14">
    <source>
        <dbReference type="Pfam" id="PF05698"/>
    </source>
</evidence>
<dbReference type="GO" id="GO:0051083">
    <property type="term" value="P:'de novo' cotranslational protein folding"/>
    <property type="evidence" value="ECO:0007669"/>
    <property type="project" value="TreeGrafter"/>
</dbReference>
<keyword evidence="11" id="KW-0963">Cytoplasm</keyword>
<dbReference type="SUPFAM" id="SSF102735">
    <property type="entry name" value="Trigger factor ribosome-binding domain"/>
    <property type="match status" value="1"/>
</dbReference>
<dbReference type="InterPro" id="IPR008881">
    <property type="entry name" value="Trigger_fac_ribosome-bd_bac"/>
</dbReference>
<dbReference type="InterPro" id="IPR005215">
    <property type="entry name" value="Trig_fac"/>
</dbReference>
<evidence type="ECO:0000256" key="10">
    <source>
        <dbReference type="ARBA" id="ARBA00029986"/>
    </source>
</evidence>
<dbReference type="EMBL" id="LKHV02000001">
    <property type="protein sequence ID" value="MCS5708903.1"/>
    <property type="molecule type" value="Genomic_DNA"/>
</dbReference>
<evidence type="ECO:0000256" key="11">
    <source>
        <dbReference type="HAMAP-Rule" id="MF_00303"/>
    </source>
</evidence>
<dbReference type="PIRSF" id="PIRSF003095">
    <property type="entry name" value="Trigger_factor"/>
    <property type="match status" value="1"/>
</dbReference>
<dbReference type="PANTHER" id="PTHR30560">
    <property type="entry name" value="TRIGGER FACTOR CHAPERONE AND PEPTIDYL-PROLYL CIS/TRANS ISOMERASE"/>
    <property type="match status" value="1"/>
</dbReference>
<keyword evidence="7 11" id="KW-0143">Chaperone</keyword>
<comment type="domain">
    <text evidence="11">Consists of 3 domains; the N-terminus binds the ribosome, the middle domain has PPIase activity, while the C-terminus has intrinsic chaperone activity on its own.</text>
</comment>
<comment type="subcellular location">
    <subcellularLocation>
        <location evidence="11">Cytoplasm</location>
    </subcellularLocation>
    <text evidence="11">About half TF is bound to the ribosome near the polypeptide exit tunnel while the other half is free in the cytoplasm.</text>
</comment>
<keyword evidence="9 11" id="KW-0131">Cell cycle</keyword>
<reference evidence="16" key="3">
    <citation type="submission" date="2021-06" db="EMBL/GenBank/DDBJ databases">
        <title>Genomic Description and Analysis of Intracellular Bacteria, Candidatus Berkiella cookevillensis and Candidatus Berkiella aquae.</title>
        <authorList>
            <person name="Kidane D.T."/>
            <person name="Mehari Y.T."/>
            <person name="Rice F.C."/>
            <person name="Arivett B.A."/>
            <person name="Farone A.L."/>
            <person name="Berk S.G."/>
            <person name="Farone M.B."/>
        </authorList>
    </citation>
    <scope>NUCLEOTIDE SEQUENCE</scope>
    <source>
        <strain evidence="16">CC99</strain>
    </source>
</reference>
<dbReference type="GO" id="GO:0043335">
    <property type="term" value="P:protein unfolding"/>
    <property type="evidence" value="ECO:0007669"/>
    <property type="project" value="TreeGrafter"/>
</dbReference>
<accession>A0A0Q9YI11</accession>
<dbReference type="RefSeq" id="WP_057623946.1">
    <property type="nucleotide sequence ID" value="NZ_LKHV02000001.1"/>
</dbReference>
<dbReference type="InterPro" id="IPR046357">
    <property type="entry name" value="PPIase_dom_sf"/>
</dbReference>
<evidence type="ECO:0000256" key="4">
    <source>
        <dbReference type="ARBA" id="ARBA00016902"/>
    </source>
</evidence>
<dbReference type="EMBL" id="LKHV01000003">
    <property type="protein sequence ID" value="KRG19289.1"/>
    <property type="molecule type" value="Genomic_DNA"/>
</dbReference>
<dbReference type="Pfam" id="PF05698">
    <property type="entry name" value="Trigger_C"/>
    <property type="match status" value="1"/>
</dbReference>
<dbReference type="AlphaFoldDB" id="A0A0Q9YI11"/>
<keyword evidence="5 11" id="KW-0132">Cell division</keyword>
<evidence type="ECO:0000256" key="7">
    <source>
        <dbReference type="ARBA" id="ARBA00023186"/>
    </source>
</evidence>
<dbReference type="EC" id="5.2.1.8" evidence="3 11"/>
<dbReference type="STRING" id="437022.CC99x_00813"/>
<evidence type="ECO:0000256" key="8">
    <source>
        <dbReference type="ARBA" id="ARBA00023235"/>
    </source>
</evidence>
<dbReference type="Pfam" id="PF05697">
    <property type="entry name" value="Trigger_N"/>
    <property type="match status" value="1"/>
</dbReference>
<evidence type="ECO:0000313" key="16">
    <source>
        <dbReference type="EMBL" id="MCS5708903.1"/>
    </source>
</evidence>
<comment type="similarity">
    <text evidence="2 11">Belongs to the FKBP-type PPIase family. Tig subfamily.</text>
</comment>
<keyword evidence="17" id="KW-1185">Reference proteome</keyword>
<reference evidence="16" key="2">
    <citation type="journal article" date="2016" name="Genome Announc.">
        <title>Draft Genome Sequences of Two Novel Amoeba-Resistant Intranuclear Bacteria, 'Candidatus Berkiella cookevillensis' and 'Candidatus Berkiella aquae'.</title>
        <authorList>
            <person name="Mehari Y.T."/>
            <person name="Arivett B.A."/>
            <person name="Farone A.L."/>
            <person name="Gunderson J.H."/>
            <person name="Farone M.B."/>
        </authorList>
    </citation>
    <scope>NUCLEOTIDE SEQUENCE</scope>
    <source>
        <strain evidence="16">CC99</strain>
    </source>
</reference>